<evidence type="ECO:0000313" key="2">
    <source>
        <dbReference type="Proteomes" id="UP001232493"/>
    </source>
</evidence>
<accession>A0ABY8PSE4</accession>
<dbReference type="EMBL" id="CP069362">
    <property type="protein sequence ID" value="WGS65529.1"/>
    <property type="molecule type" value="Genomic_DNA"/>
</dbReference>
<reference evidence="1 2" key="1">
    <citation type="submission" date="2021-02" db="EMBL/GenBank/DDBJ databases">
        <title>Characterization of Marinitoga sp. nov. str. BP5-C20A.</title>
        <authorList>
            <person name="Erauso G."/>
            <person name="Postec A."/>
        </authorList>
    </citation>
    <scope>NUCLEOTIDE SEQUENCE [LARGE SCALE GENOMIC DNA]</scope>
    <source>
        <strain evidence="1 2">BP5-C20A</strain>
    </source>
</reference>
<organism evidence="1 2">
    <name type="scientific">Marinitoga aeolica</name>
    <dbReference type="NCBI Taxonomy" id="2809031"/>
    <lineage>
        <taxon>Bacteria</taxon>
        <taxon>Thermotogati</taxon>
        <taxon>Thermotogota</taxon>
        <taxon>Thermotogae</taxon>
        <taxon>Petrotogales</taxon>
        <taxon>Petrotogaceae</taxon>
        <taxon>Marinitoga</taxon>
    </lineage>
</organism>
<dbReference type="RefSeq" id="WP_281000042.1">
    <property type="nucleotide sequence ID" value="NZ_CP069362.1"/>
</dbReference>
<name>A0ABY8PSE4_9BACT</name>
<keyword evidence="2" id="KW-1185">Reference proteome</keyword>
<dbReference type="Proteomes" id="UP001232493">
    <property type="component" value="Chromosome"/>
</dbReference>
<protein>
    <submittedName>
        <fullName evidence="1">Uncharacterized protein</fullName>
    </submittedName>
</protein>
<sequence length="180" mass="20791">MKKIFLSLFLLFGLVIFSINFDIGMTILTGENNWNMALMLGLEESNFEFSSDITYVSTPSFNFLTVIDVSTSILQINNNSNIDFGIAWFNDRITKEATENRSIFLMYSGLKLKEKNFSIKAGFGYPLSQKEYSTNLVDYMFFKITYIVPPPEDFIDDLKIQFRFLNGRKDFSLFFSEPIG</sequence>
<proteinExistence type="predicted"/>
<gene>
    <name evidence="1" type="ORF">JRV97_02960</name>
</gene>
<evidence type="ECO:0000313" key="1">
    <source>
        <dbReference type="EMBL" id="WGS65529.1"/>
    </source>
</evidence>